<dbReference type="Gene3D" id="2.40.330.10">
    <property type="entry name" value="DNA-binding pseudobarrel domain"/>
    <property type="match status" value="1"/>
</dbReference>
<feature type="domain" description="TF-B3" evidence="7">
    <location>
        <begin position="49"/>
        <end position="142"/>
    </location>
</feature>
<dbReference type="GO" id="GO:0003677">
    <property type="term" value="F:DNA binding"/>
    <property type="evidence" value="ECO:0007669"/>
    <property type="project" value="UniProtKB-KW"/>
</dbReference>
<evidence type="ECO:0000256" key="4">
    <source>
        <dbReference type="ARBA" id="ARBA00023163"/>
    </source>
</evidence>
<dbReference type="PANTHER" id="PTHR31391">
    <property type="entry name" value="B3 DOMAIN-CONTAINING PROTEIN OS11G0197600-RELATED"/>
    <property type="match status" value="1"/>
</dbReference>
<organism evidence="8 9">
    <name type="scientific">Spinacia oleracea</name>
    <name type="common">Spinach</name>
    <dbReference type="NCBI Taxonomy" id="3562"/>
    <lineage>
        <taxon>Eukaryota</taxon>
        <taxon>Viridiplantae</taxon>
        <taxon>Streptophyta</taxon>
        <taxon>Embryophyta</taxon>
        <taxon>Tracheophyta</taxon>
        <taxon>Spermatophyta</taxon>
        <taxon>Magnoliopsida</taxon>
        <taxon>eudicotyledons</taxon>
        <taxon>Gunneridae</taxon>
        <taxon>Pentapetalae</taxon>
        <taxon>Caryophyllales</taxon>
        <taxon>Chenopodiaceae</taxon>
        <taxon>Chenopodioideae</taxon>
        <taxon>Anserineae</taxon>
        <taxon>Spinacia</taxon>
    </lineage>
</organism>
<keyword evidence="2" id="KW-0805">Transcription regulation</keyword>
<dbReference type="SUPFAM" id="SSF101936">
    <property type="entry name" value="DNA-binding pseudobarrel domain"/>
    <property type="match status" value="1"/>
</dbReference>
<dbReference type="GO" id="GO:0005634">
    <property type="term" value="C:nucleus"/>
    <property type="evidence" value="ECO:0007669"/>
    <property type="project" value="UniProtKB-SubCell"/>
</dbReference>
<evidence type="ECO:0000256" key="1">
    <source>
        <dbReference type="ARBA" id="ARBA00004123"/>
    </source>
</evidence>
<keyword evidence="3" id="KW-0238">DNA-binding</keyword>
<evidence type="ECO:0000256" key="5">
    <source>
        <dbReference type="ARBA" id="ARBA00023242"/>
    </source>
</evidence>
<name>A0A9R0JG70_SPIOL</name>
<protein>
    <submittedName>
        <fullName evidence="9">B3 domain-containing protein Os06g0112300 isoform X2</fullName>
    </submittedName>
</protein>
<dbReference type="KEGG" id="soe:110805933"/>
<proteinExistence type="predicted"/>
<feature type="region of interest" description="Disordered" evidence="6">
    <location>
        <begin position="1"/>
        <end position="26"/>
    </location>
</feature>
<dbReference type="InterPro" id="IPR003340">
    <property type="entry name" value="B3_DNA-bd"/>
</dbReference>
<reference evidence="9" key="2">
    <citation type="submission" date="2025-08" db="UniProtKB">
        <authorList>
            <consortium name="RefSeq"/>
        </authorList>
    </citation>
    <scope>IDENTIFICATION</scope>
    <source>
        <tissue evidence="9">Leaf</tissue>
    </source>
</reference>
<evidence type="ECO:0000313" key="8">
    <source>
        <dbReference type="Proteomes" id="UP000813463"/>
    </source>
</evidence>
<dbReference type="Pfam" id="PF02362">
    <property type="entry name" value="B3"/>
    <property type="match status" value="1"/>
</dbReference>
<reference evidence="8" key="1">
    <citation type="journal article" date="2021" name="Nat. Commun.">
        <title>Genomic analyses provide insights into spinach domestication and the genetic basis of agronomic traits.</title>
        <authorList>
            <person name="Cai X."/>
            <person name="Sun X."/>
            <person name="Xu C."/>
            <person name="Sun H."/>
            <person name="Wang X."/>
            <person name="Ge C."/>
            <person name="Zhang Z."/>
            <person name="Wang Q."/>
            <person name="Fei Z."/>
            <person name="Jiao C."/>
            <person name="Wang Q."/>
        </authorList>
    </citation>
    <scope>NUCLEOTIDE SEQUENCE [LARGE SCALE GENOMIC DNA]</scope>
    <source>
        <strain evidence="8">cv. Varoflay</strain>
    </source>
</reference>
<evidence type="ECO:0000259" key="7">
    <source>
        <dbReference type="PROSITE" id="PS50863"/>
    </source>
</evidence>
<dbReference type="InterPro" id="IPR044837">
    <property type="entry name" value="REM16-like"/>
</dbReference>
<evidence type="ECO:0000256" key="2">
    <source>
        <dbReference type="ARBA" id="ARBA00023015"/>
    </source>
</evidence>
<dbReference type="PANTHER" id="PTHR31391:SF64">
    <property type="entry name" value="B3 DOMAIN-CONTAINING PROTEIN OS06G0112300"/>
    <property type="match status" value="1"/>
</dbReference>
<evidence type="ECO:0000256" key="6">
    <source>
        <dbReference type="SAM" id="MobiDB-lite"/>
    </source>
</evidence>
<accession>A0A9R0JG70</accession>
<dbReference type="SMART" id="SM01019">
    <property type="entry name" value="B3"/>
    <property type="match status" value="1"/>
</dbReference>
<dbReference type="AlphaFoldDB" id="A0A9R0JG70"/>
<dbReference type="PROSITE" id="PS50863">
    <property type="entry name" value="B3"/>
    <property type="match status" value="1"/>
</dbReference>
<sequence length="162" mass="18422">MNEVGFDQPKSELEPESEREGEPVFPTDSCEEVDVDIEPLSGKPFCHVVLKKSHVGDAHSVCQLKLPAHFSRVLPNKRVPIILTRGERSWETTYHGTHKKFDIRWKVFVKDNKLKVGDVCVFEAMECNDSALKFKVQVLRGDFPCMLLDKEDGTINNPLVVE</sequence>
<dbReference type="Proteomes" id="UP000813463">
    <property type="component" value="Chromosome 4"/>
</dbReference>
<dbReference type="InterPro" id="IPR015300">
    <property type="entry name" value="DNA-bd_pseudobarrel_sf"/>
</dbReference>
<dbReference type="CDD" id="cd10017">
    <property type="entry name" value="B3_DNA"/>
    <property type="match status" value="1"/>
</dbReference>
<evidence type="ECO:0000313" key="9">
    <source>
        <dbReference type="RefSeq" id="XP_021867247.1"/>
    </source>
</evidence>
<evidence type="ECO:0000256" key="3">
    <source>
        <dbReference type="ARBA" id="ARBA00023125"/>
    </source>
</evidence>
<dbReference type="GeneID" id="110805933"/>
<comment type="subcellular location">
    <subcellularLocation>
        <location evidence="1">Nucleus</location>
    </subcellularLocation>
</comment>
<keyword evidence="8" id="KW-1185">Reference proteome</keyword>
<feature type="compositionally biased region" description="Basic and acidic residues" evidence="6">
    <location>
        <begin position="9"/>
        <end position="22"/>
    </location>
</feature>
<gene>
    <name evidence="9" type="primary">LOC110805933</name>
</gene>
<keyword evidence="4" id="KW-0804">Transcription</keyword>
<keyword evidence="5" id="KW-0539">Nucleus</keyword>
<dbReference type="RefSeq" id="XP_021867247.1">
    <property type="nucleotide sequence ID" value="XM_022011555.2"/>
</dbReference>